<dbReference type="InterPro" id="IPR003000">
    <property type="entry name" value="Sirtuin"/>
</dbReference>
<evidence type="ECO:0000256" key="9">
    <source>
        <dbReference type="ARBA" id="ARBA00023002"/>
    </source>
</evidence>
<evidence type="ECO:0000256" key="10">
    <source>
        <dbReference type="ARBA" id="ARBA00023027"/>
    </source>
</evidence>
<feature type="binding site" evidence="11 12">
    <location>
        <position position="177"/>
    </location>
    <ligand>
        <name>Zn(2+)</name>
        <dbReference type="ChEBI" id="CHEBI:29105"/>
    </ligand>
</feature>
<feature type="active site" description="Proton acceptor" evidence="11 12">
    <location>
        <position position="116"/>
    </location>
</feature>
<feature type="binding site" evidence="11">
    <location>
        <begin position="214"/>
        <end position="216"/>
    </location>
    <ligand>
        <name>NAD(+)</name>
        <dbReference type="ChEBI" id="CHEBI:57540"/>
    </ligand>
</feature>
<dbReference type="GO" id="GO:0070403">
    <property type="term" value="F:NAD+ binding"/>
    <property type="evidence" value="ECO:0007669"/>
    <property type="project" value="UniProtKB-UniRule"/>
</dbReference>
<dbReference type="InterPro" id="IPR029035">
    <property type="entry name" value="DHS-like_NAD/FAD-binding_dom"/>
</dbReference>
<dbReference type="SUPFAM" id="SSF52467">
    <property type="entry name" value="DHS-like NAD/FAD-binding domain"/>
    <property type="match status" value="1"/>
</dbReference>
<evidence type="ECO:0000256" key="6">
    <source>
        <dbReference type="ARBA" id="ARBA00022723"/>
    </source>
</evidence>
<dbReference type="CDD" id="cd01409">
    <property type="entry name" value="SIRT4"/>
    <property type="match status" value="1"/>
</dbReference>
<dbReference type="PROSITE" id="PS50305">
    <property type="entry name" value="SIRTUIN"/>
    <property type="match status" value="1"/>
</dbReference>
<dbReference type="Pfam" id="PF00724">
    <property type="entry name" value="Oxidored_FMN"/>
    <property type="match status" value="1"/>
</dbReference>
<feature type="binding site" evidence="11">
    <location>
        <begin position="98"/>
        <end position="101"/>
    </location>
    <ligand>
        <name>NAD(+)</name>
        <dbReference type="ChEBI" id="CHEBI:57540"/>
    </ligand>
</feature>
<dbReference type="HAMAP" id="MF_01967">
    <property type="entry name" value="Sirtuin_ClassII"/>
    <property type="match status" value="1"/>
</dbReference>
<keyword evidence="5 11" id="KW-0808">Transferase</keyword>
<evidence type="ECO:0000256" key="2">
    <source>
        <dbReference type="ARBA" id="ARBA00006924"/>
    </source>
</evidence>
<gene>
    <name evidence="14" type="ORF">H2204_011367</name>
</gene>
<dbReference type="GO" id="GO:0005759">
    <property type="term" value="C:mitochondrial matrix"/>
    <property type="evidence" value="ECO:0007669"/>
    <property type="project" value="UniProtKB-SubCell"/>
</dbReference>
<dbReference type="GO" id="GO:0034979">
    <property type="term" value="F:NAD-dependent protein lysine deacetylase activity"/>
    <property type="evidence" value="ECO:0007669"/>
    <property type="project" value="UniProtKB-UniRule"/>
</dbReference>
<feature type="binding site" evidence="11 12">
    <location>
        <position position="127"/>
    </location>
    <ligand>
        <name>Zn(2+)</name>
        <dbReference type="ChEBI" id="CHEBI:29105"/>
    </ligand>
</feature>
<keyword evidence="4" id="KW-0288">FMN</keyword>
<comment type="subcellular location">
    <subcellularLocation>
        <location evidence="11">Mitochondrion matrix</location>
    </subcellularLocation>
</comment>
<evidence type="ECO:0000256" key="7">
    <source>
        <dbReference type="ARBA" id="ARBA00022833"/>
    </source>
</evidence>
<dbReference type="Pfam" id="PF02146">
    <property type="entry name" value="SIR2"/>
    <property type="match status" value="1"/>
</dbReference>
<dbReference type="Gene3D" id="3.30.1600.10">
    <property type="entry name" value="SIR2/SIRT2 'Small Domain"/>
    <property type="match status" value="1"/>
</dbReference>
<keyword evidence="7 11" id="KW-0862">Zinc</keyword>
<dbReference type="EC" id="2.3.1.-" evidence="11"/>
<dbReference type="EMBL" id="JAPDRN010000104">
    <property type="protein sequence ID" value="KAJ9622887.1"/>
    <property type="molecule type" value="Genomic_DNA"/>
</dbReference>
<dbReference type="GO" id="GO:0050661">
    <property type="term" value="F:NADP binding"/>
    <property type="evidence" value="ECO:0007669"/>
    <property type="project" value="InterPro"/>
</dbReference>
<keyword evidence="11" id="KW-0496">Mitochondrion</keyword>
<dbReference type="InterPro" id="IPR026591">
    <property type="entry name" value="Sirtuin_cat_small_dom_sf"/>
</dbReference>
<feature type="domain" description="Deacetylase sirtuin-type" evidence="13">
    <location>
        <begin position="1"/>
        <end position="276"/>
    </location>
</feature>
<dbReference type="SMR" id="A0AA39CTA0"/>
<evidence type="ECO:0000256" key="3">
    <source>
        <dbReference type="ARBA" id="ARBA00022630"/>
    </source>
</evidence>
<comment type="similarity">
    <text evidence="2">Belongs to the sirtuin family. Class I subfamily.</text>
</comment>
<dbReference type="InterPro" id="IPR026587">
    <property type="entry name" value="Sirtuin_class_II"/>
</dbReference>
<evidence type="ECO:0000256" key="8">
    <source>
        <dbReference type="ARBA" id="ARBA00022857"/>
    </source>
</evidence>
<evidence type="ECO:0000256" key="11">
    <source>
        <dbReference type="HAMAP-Rule" id="MF_03161"/>
    </source>
</evidence>
<dbReference type="Gene3D" id="3.20.20.70">
    <property type="entry name" value="Aldolase class I"/>
    <property type="match status" value="1"/>
</dbReference>
<dbReference type="GO" id="GO:0010181">
    <property type="term" value="F:FMN binding"/>
    <property type="evidence" value="ECO:0007669"/>
    <property type="project" value="InterPro"/>
</dbReference>
<keyword evidence="9" id="KW-0560">Oxidoreductase</keyword>
<keyword evidence="10 11" id="KW-0520">NAD</keyword>
<feature type="binding site" evidence="11 12">
    <location>
        <position position="174"/>
    </location>
    <ligand>
        <name>Zn(2+)</name>
        <dbReference type="ChEBI" id="CHEBI:29105"/>
    </ligand>
</feature>
<comment type="catalytic activity">
    <reaction evidence="11">
        <text>N(6)-acetyl-L-lysyl-[protein] + NAD(+) + H2O = 2''-O-acetyl-ADP-D-ribose + nicotinamide + L-lysyl-[protein]</text>
        <dbReference type="Rhea" id="RHEA:43636"/>
        <dbReference type="Rhea" id="RHEA-COMP:9752"/>
        <dbReference type="Rhea" id="RHEA-COMP:10731"/>
        <dbReference type="ChEBI" id="CHEBI:15377"/>
        <dbReference type="ChEBI" id="CHEBI:17154"/>
        <dbReference type="ChEBI" id="CHEBI:29969"/>
        <dbReference type="ChEBI" id="CHEBI:57540"/>
        <dbReference type="ChEBI" id="CHEBI:61930"/>
        <dbReference type="ChEBI" id="CHEBI:83767"/>
        <dbReference type="EC" id="2.3.1.286"/>
    </reaction>
</comment>
<sequence length="629" mass="67991">MTLPLTDFIDRAQRLFVLTGAGCSTASGIPDYRDADGQWKRTPPVTYQAFMGEAATRQRYWARSLLGWPRFGQARPNGTHQALAALEDSGKLQVLLTQNVDGLHQRAGSQNVIDLHGRLDLVRCMGCERRSEREAFQQRLLQANPGWESLQAGVAPDGDADLETDFSAFAVPDCADCGGLLKPDVVFFGENVPRERVDAVHDHLQQADAVLVVGSSLMVYSGFRFVQAAAKAGLPVAALNRGRTRADDLLLFKDERDCAEALAGWLFSPISFGPLTLSNRIVVAPMCQYSAEDGRASDWHAMHLGNLAQSGAGLLILEATAVEARGRISWADLGLWDDGTEAALAQVLASVRRWSPMPLGVQLAHAGRKASTARPWDGGGQLPADDARGWATVAPSPLPFHATDPAPQELDEVGIAEIVAAFAASAVRAERLGFELIEIHATHGYLLHQFLSPLSNRRTDGYGGSLPNRLRMLVEVFDAVRAAVSDKVAVGVRISASDWVEGGWDIVQSEALAQVLDARGCNFLHVSSGGLHERQKISVGPGYQVPFAAAIKAKKVRMPVIAVGMITEPEQAESILRHNQADAIALARGILYDPRWPWHAAAALGDSVVPAPQYLRCEPRDARGVFSPR</sequence>
<comment type="cofactor">
    <cofactor evidence="11">
        <name>Zn(2+)</name>
        <dbReference type="ChEBI" id="CHEBI:29105"/>
    </cofactor>
    <text evidence="11">Binds 1 zinc ion per subunit.</text>
</comment>
<dbReference type="InterPro" id="IPR044152">
    <property type="entry name" value="YqjM-like"/>
</dbReference>
<keyword evidence="6 11" id="KW-0479">Metal-binding</keyword>
<feature type="binding site" evidence="11 12">
    <location>
        <position position="124"/>
    </location>
    <ligand>
        <name>Zn(2+)</name>
        <dbReference type="ChEBI" id="CHEBI:29105"/>
    </ligand>
</feature>
<comment type="caution">
    <text evidence="11">Lacks conserved residue(s) required for the propagation of feature annotation.</text>
</comment>
<feature type="binding site" evidence="11">
    <location>
        <position position="258"/>
    </location>
    <ligand>
        <name>NAD(+)</name>
        <dbReference type="ChEBI" id="CHEBI:57540"/>
    </ligand>
</feature>
<evidence type="ECO:0000259" key="13">
    <source>
        <dbReference type="PROSITE" id="PS50305"/>
    </source>
</evidence>
<proteinExistence type="inferred from homology"/>
<dbReference type="InterPro" id="IPR001155">
    <property type="entry name" value="OxRdtase_FMN_N"/>
</dbReference>
<evidence type="ECO:0000256" key="4">
    <source>
        <dbReference type="ARBA" id="ARBA00022643"/>
    </source>
</evidence>
<keyword evidence="3" id="KW-0285">Flavoprotein</keyword>
<reference evidence="14" key="1">
    <citation type="submission" date="2022-10" db="EMBL/GenBank/DDBJ databases">
        <title>Culturing micro-colonial fungi from biological soil crusts in the Mojave desert and describing Neophaeococcomyces mojavensis, and introducing the new genera and species Taxawa tesnikishii.</title>
        <authorList>
            <person name="Kurbessoian T."/>
            <person name="Stajich J.E."/>
        </authorList>
    </citation>
    <scope>NUCLEOTIDE SEQUENCE</scope>
    <source>
        <strain evidence="14">TK_35</strain>
    </source>
</reference>
<comment type="cofactor">
    <cofactor evidence="1">
        <name>FMN</name>
        <dbReference type="ChEBI" id="CHEBI:58210"/>
    </cofactor>
</comment>
<evidence type="ECO:0000313" key="14">
    <source>
        <dbReference type="EMBL" id="KAJ9622887.1"/>
    </source>
</evidence>
<accession>A0AA39CTA0</accession>
<dbReference type="PANTHER" id="PTHR43303:SF4">
    <property type="entry name" value="NADPH DEHYDROGENASE C23G7.10C-RELATED"/>
    <property type="match status" value="1"/>
</dbReference>
<dbReference type="NCBIfam" id="NF003738">
    <property type="entry name" value="PRK05333.1"/>
    <property type="match status" value="1"/>
</dbReference>
<dbReference type="GO" id="GO:0003959">
    <property type="term" value="F:NADPH dehydrogenase activity"/>
    <property type="evidence" value="ECO:0007669"/>
    <property type="project" value="InterPro"/>
</dbReference>
<keyword evidence="8" id="KW-0521">NADP</keyword>
<comment type="caution">
    <text evidence="14">The sequence shown here is derived from an EMBL/GenBank/DDBJ whole genome shotgun (WGS) entry which is preliminary data.</text>
</comment>
<dbReference type="InterPro" id="IPR013785">
    <property type="entry name" value="Aldolase_TIM"/>
</dbReference>
<comment type="similarity">
    <text evidence="11">Belongs to the sirtuin family. Class II subfamily.</text>
</comment>
<dbReference type="CDD" id="cd02932">
    <property type="entry name" value="OYE_YqiM_FMN"/>
    <property type="match status" value="1"/>
</dbReference>
<dbReference type="Gene3D" id="3.40.50.1220">
    <property type="entry name" value="TPP-binding domain"/>
    <property type="match status" value="1"/>
</dbReference>
<name>A0AA39CTA0_9EURO</name>
<feature type="binding site" evidence="11">
    <location>
        <begin position="240"/>
        <end position="242"/>
    </location>
    <ligand>
        <name>NAD(+)</name>
        <dbReference type="ChEBI" id="CHEBI:57540"/>
    </ligand>
</feature>
<dbReference type="PANTHER" id="PTHR43303">
    <property type="entry name" value="NADPH DEHYDROGENASE C23G7.10C-RELATED"/>
    <property type="match status" value="1"/>
</dbReference>
<evidence type="ECO:0000256" key="1">
    <source>
        <dbReference type="ARBA" id="ARBA00001917"/>
    </source>
</evidence>
<comment type="function">
    <text evidence="11">NAD-dependent protein deacylase. Catalyzes the NAD-dependent hydrolysis of acyl groups from lysine residues.</text>
</comment>
<evidence type="ECO:0000256" key="5">
    <source>
        <dbReference type="ARBA" id="ARBA00022679"/>
    </source>
</evidence>
<protein>
    <recommendedName>
        <fullName evidence="11">NAD-dependent protein deacylase</fullName>
        <ecNumber evidence="11">2.3.1.-</ecNumber>
    </recommendedName>
    <alternativeName>
        <fullName evidence="11">Regulatory protein SIR2 homolog</fullName>
    </alternativeName>
</protein>
<dbReference type="InterPro" id="IPR026590">
    <property type="entry name" value="Ssirtuin_cat_dom"/>
</dbReference>
<dbReference type="GO" id="GO:0008270">
    <property type="term" value="F:zinc ion binding"/>
    <property type="evidence" value="ECO:0007669"/>
    <property type="project" value="UniProtKB-UniRule"/>
</dbReference>
<dbReference type="SUPFAM" id="SSF51395">
    <property type="entry name" value="FMN-linked oxidoreductases"/>
    <property type="match status" value="1"/>
</dbReference>
<dbReference type="AlphaFoldDB" id="A0AA39CTA0"/>
<organism evidence="14">
    <name type="scientific">Knufia peltigerae</name>
    <dbReference type="NCBI Taxonomy" id="1002370"/>
    <lineage>
        <taxon>Eukaryota</taxon>
        <taxon>Fungi</taxon>
        <taxon>Dikarya</taxon>
        <taxon>Ascomycota</taxon>
        <taxon>Pezizomycotina</taxon>
        <taxon>Eurotiomycetes</taxon>
        <taxon>Chaetothyriomycetidae</taxon>
        <taxon>Chaetothyriales</taxon>
        <taxon>Trichomeriaceae</taxon>
        <taxon>Knufia</taxon>
    </lineage>
</organism>
<evidence type="ECO:0000256" key="12">
    <source>
        <dbReference type="PROSITE-ProRule" id="PRU00236"/>
    </source>
</evidence>